<sequence length="314" mass="33459">MPATLLLALGIAAVFAGLLVALIAAGALRSEPSGQARSLNVLEAYSSAPASMRAELEPDFSERILNPLMGRLTGLGRRLTPADNTERLRRKLDAAGNPPGMTTDRLTAFKGGGFLGALLLGLVITLVIGLALMPTMAICVAAALSGYYAPNLWLYQKAHDRAGQTQRDLPDALDLLTISVEAGLGFDAALAQVARNTKGPLAQELARVLQEMQLGAGRSEALRSLAERSRLPELKNFVTSMVQADAFGIPIGRVLRVQGKEMRDKRRQRAEEMAQKVPVKILFPLIFCILPTLFIAVMGPGVISMMSAFSGAGL</sequence>
<organism evidence="8">
    <name type="scientific">uncultured Nocardioidaceae bacterium</name>
    <dbReference type="NCBI Taxonomy" id="253824"/>
    <lineage>
        <taxon>Bacteria</taxon>
        <taxon>Bacillati</taxon>
        <taxon>Actinomycetota</taxon>
        <taxon>Actinomycetes</taxon>
        <taxon>Propionibacteriales</taxon>
        <taxon>Nocardioidaceae</taxon>
        <taxon>environmental samples</taxon>
    </lineage>
</organism>
<dbReference type="PANTHER" id="PTHR35007">
    <property type="entry name" value="INTEGRAL MEMBRANE PROTEIN-RELATED"/>
    <property type="match status" value="1"/>
</dbReference>
<feature type="transmembrane region" description="Helical" evidence="6">
    <location>
        <begin position="114"/>
        <end position="144"/>
    </location>
</feature>
<reference evidence="8" key="1">
    <citation type="submission" date="2020-02" db="EMBL/GenBank/DDBJ databases">
        <authorList>
            <person name="Meier V. D."/>
        </authorList>
    </citation>
    <scope>NUCLEOTIDE SEQUENCE</scope>
    <source>
        <strain evidence="8">AVDCRST_MAG46</strain>
    </source>
</reference>
<keyword evidence="3 6" id="KW-0812">Transmembrane</keyword>
<name>A0A6J4LMT2_9ACTN</name>
<dbReference type="GO" id="GO:0005886">
    <property type="term" value="C:plasma membrane"/>
    <property type="evidence" value="ECO:0007669"/>
    <property type="project" value="UniProtKB-SubCell"/>
</dbReference>
<feature type="transmembrane region" description="Helical" evidence="6">
    <location>
        <begin position="6"/>
        <end position="28"/>
    </location>
</feature>
<comment type="subcellular location">
    <subcellularLocation>
        <location evidence="1">Cell membrane</location>
        <topology evidence="1">Multi-pass membrane protein</topology>
    </subcellularLocation>
</comment>
<dbReference type="InterPro" id="IPR018076">
    <property type="entry name" value="T2SS_GspF_dom"/>
</dbReference>
<dbReference type="EMBL" id="CADCUD010000113">
    <property type="protein sequence ID" value="CAA9336402.1"/>
    <property type="molecule type" value="Genomic_DNA"/>
</dbReference>
<keyword evidence="5 6" id="KW-0472">Membrane</keyword>
<dbReference type="Pfam" id="PF00482">
    <property type="entry name" value="T2SSF"/>
    <property type="match status" value="1"/>
</dbReference>
<accession>A0A6J4LMT2</accession>
<dbReference type="AlphaFoldDB" id="A0A6J4LMT2"/>
<evidence type="ECO:0000256" key="5">
    <source>
        <dbReference type="ARBA" id="ARBA00023136"/>
    </source>
</evidence>
<feature type="domain" description="Type II secretion system protein GspF" evidence="7">
    <location>
        <begin position="173"/>
        <end position="298"/>
    </location>
</feature>
<evidence type="ECO:0000256" key="3">
    <source>
        <dbReference type="ARBA" id="ARBA00022692"/>
    </source>
</evidence>
<evidence type="ECO:0000256" key="2">
    <source>
        <dbReference type="ARBA" id="ARBA00022475"/>
    </source>
</evidence>
<dbReference type="PANTHER" id="PTHR35007:SF2">
    <property type="entry name" value="PILUS ASSEMBLE PROTEIN"/>
    <property type="match status" value="1"/>
</dbReference>
<proteinExistence type="predicted"/>
<keyword evidence="4 6" id="KW-1133">Transmembrane helix</keyword>
<evidence type="ECO:0000256" key="6">
    <source>
        <dbReference type="SAM" id="Phobius"/>
    </source>
</evidence>
<evidence type="ECO:0000259" key="7">
    <source>
        <dbReference type="Pfam" id="PF00482"/>
    </source>
</evidence>
<evidence type="ECO:0000313" key="8">
    <source>
        <dbReference type="EMBL" id="CAA9336402.1"/>
    </source>
</evidence>
<gene>
    <name evidence="8" type="ORF">AVDCRST_MAG46-1711</name>
</gene>
<feature type="transmembrane region" description="Helical" evidence="6">
    <location>
        <begin position="277"/>
        <end position="299"/>
    </location>
</feature>
<evidence type="ECO:0000256" key="1">
    <source>
        <dbReference type="ARBA" id="ARBA00004651"/>
    </source>
</evidence>
<keyword evidence="2" id="KW-1003">Cell membrane</keyword>
<protein>
    <submittedName>
        <fullName evidence="8">Type II/IV secretion system protein TadC, associated with Flp pilus assembly</fullName>
    </submittedName>
</protein>
<evidence type="ECO:0000256" key="4">
    <source>
        <dbReference type="ARBA" id="ARBA00022989"/>
    </source>
</evidence>